<reference evidence="1" key="1">
    <citation type="journal article" date="2020" name="Nature">
        <title>Giant virus diversity and host interactions through global metagenomics.</title>
        <authorList>
            <person name="Schulz F."/>
            <person name="Roux S."/>
            <person name="Paez-Espino D."/>
            <person name="Jungbluth S."/>
            <person name="Walsh D.A."/>
            <person name="Denef V.J."/>
            <person name="McMahon K.D."/>
            <person name="Konstantinidis K.T."/>
            <person name="Eloe-Fadrosh E.A."/>
            <person name="Kyrpides N.C."/>
            <person name="Woyke T."/>
        </authorList>
    </citation>
    <scope>NUCLEOTIDE SEQUENCE</scope>
    <source>
        <strain evidence="1">GVMAG-M-3300020192-26</strain>
    </source>
</reference>
<accession>A0A6C0C5J5</accession>
<organism evidence="1">
    <name type="scientific">viral metagenome</name>
    <dbReference type="NCBI Taxonomy" id="1070528"/>
    <lineage>
        <taxon>unclassified sequences</taxon>
        <taxon>metagenomes</taxon>
        <taxon>organismal metagenomes</taxon>
    </lineage>
</organism>
<protein>
    <recommendedName>
        <fullName evidence="2">Tryptophan synthase beta chain-like PALP domain-containing protein</fullName>
    </recommendedName>
</protein>
<evidence type="ECO:0008006" key="2">
    <source>
        <dbReference type="Google" id="ProtNLM"/>
    </source>
</evidence>
<proteinExistence type="predicted"/>
<name>A0A6C0C5J5_9ZZZZ</name>
<dbReference type="AlphaFoldDB" id="A0A6C0C5J5"/>
<evidence type="ECO:0000313" key="1">
    <source>
        <dbReference type="EMBL" id="QHS99975.1"/>
    </source>
</evidence>
<sequence length="384" mass="44652">MDSKLKKYRTYKFNPKKISNINLLLNGEFFYLIYEKLFTDKILSTYLTKEYVNIELADYNAALIHELQPMQHIAFKVPDQTNIPKIIKECRSIENVHYMGNIFVADASLNNPTSLLIFFNSTQIPRILYDPSIVVKQISYKNLKLNIVSDNLIIGGSKTRSILIYLQNLLKQKPNINTLIYLGASNGYAQLAFAYSLYLLKSNIKLKIYFQDTNLDEAIKLRHITKYVYPNVEYVILKKPFREIWPLIDKEIENNSNAFLIPFGLDDPMYKEYFYESLHDRLQDYVAKIKTLWIVGGSGTLFGTLYKILSNTHFNIVQVGKEIHTDENQDRITLYKSSYPLYSAINTEIPYPTLKSYDGKIWEFADKFINGDYIWNVGGVHAIL</sequence>
<dbReference type="EMBL" id="MN739352">
    <property type="protein sequence ID" value="QHS99975.1"/>
    <property type="molecule type" value="Genomic_DNA"/>
</dbReference>